<gene>
    <name evidence="1" type="ORF">NS115_01685</name>
</gene>
<sequence length="150" mass="17729">MGIILDILKDVVIAIITGIGTGWVMTEYYREKDKRTSWIKQFEEEKQIMSYFLRQVYFEIDLFKDNSNYDKTNLLRVLKTAPRFSSLSEVHNKELFVNDVITLNLLLRELEDYLTASETINYNELVRLKSEIFKAHFQVLKMPSSSLYGR</sequence>
<reference evidence="1 2" key="1">
    <citation type="journal article" date="2016" name="Front. Microbiol.">
        <title>Genomic Resource of Rice Seed Associated Bacteria.</title>
        <authorList>
            <person name="Midha S."/>
            <person name="Bansal K."/>
            <person name="Sharma S."/>
            <person name="Kumar N."/>
            <person name="Patil P.P."/>
            <person name="Chaudhry V."/>
            <person name="Patil P.B."/>
        </authorList>
    </citation>
    <scope>NUCLEOTIDE SEQUENCE [LARGE SCALE GENOMIC DNA]</scope>
    <source>
        <strain evidence="1 2">NS115</strain>
    </source>
</reference>
<accession>A0ACC5A1P0</accession>
<proteinExistence type="predicted"/>
<keyword evidence="2" id="KW-1185">Reference proteome</keyword>
<organism evidence="1 2">
    <name type="scientific">Paenibacillus jamilae</name>
    <dbReference type="NCBI Taxonomy" id="114136"/>
    <lineage>
        <taxon>Bacteria</taxon>
        <taxon>Bacillati</taxon>
        <taxon>Bacillota</taxon>
        <taxon>Bacilli</taxon>
        <taxon>Bacillales</taxon>
        <taxon>Paenibacillaceae</taxon>
        <taxon>Paenibacillus</taxon>
    </lineage>
</organism>
<dbReference type="EMBL" id="LDRX01000009">
    <property type="protein sequence ID" value="KTS85028.1"/>
    <property type="molecule type" value="Genomic_DNA"/>
</dbReference>
<name>A0ACC5A1P0_9BACL</name>
<protein>
    <submittedName>
        <fullName evidence="1">Uncharacterized protein</fullName>
    </submittedName>
</protein>
<evidence type="ECO:0000313" key="1">
    <source>
        <dbReference type="EMBL" id="KTS85028.1"/>
    </source>
</evidence>
<evidence type="ECO:0000313" key="2">
    <source>
        <dbReference type="Proteomes" id="UP000074866"/>
    </source>
</evidence>
<comment type="caution">
    <text evidence="1">The sequence shown here is derived from an EMBL/GenBank/DDBJ whole genome shotgun (WGS) entry which is preliminary data.</text>
</comment>
<dbReference type="Proteomes" id="UP000074866">
    <property type="component" value="Unassembled WGS sequence"/>
</dbReference>